<accession>A0A178MCI2</accession>
<evidence type="ECO:0000313" key="2">
    <source>
        <dbReference type="Proteomes" id="UP000078287"/>
    </source>
</evidence>
<dbReference type="AlphaFoldDB" id="A0A178MCI2"/>
<protein>
    <recommendedName>
        <fullName evidence="3">PI3K/PI4K catalytic domain-containing protein</fullName>
    </recommendedName>
</protein>
<dbReference type="STRING" id="1707952.A6A03_12860"/>
<organism evidence="1 2">
    <name type="scientific">Chloroflexus islandicus</name>
    <dbReference type="NCBI Taxonomy" id="1707952"/>
    <lineage>
        <taxon>Bacteria</taxon>
        <taxon>Bacillati</taxon>
        <taxon>Chloroflexota</taxon>
        <taxon>Chloroflexia</taxon>
        <taxon>Chloroflexales</taxon>
        <taxon>Chloroflexineae</taxon>
        <taxon>Chloroflexaceae</taxon>
        <taxon>Chloroflexus</taxon>
    </lineage>
</organism>
<proteinExistence type="predicted"/>
<reference evidence="1 2" key="1">
    <citation type="submission" date="2016-04" db="EMBL/GenBank/DDBJ databases">
        <title>Chloroflexus islandicus sp. nov., a thermophilic filamentous anoxygenic phototrophic bacterium from geyser Strokkur (Iceland).</title>
        <authorList>
            <person name="Gaisin V.A."/>
            <person name="Kalashnikov A.M."/>
            <person name="Sukhacheva M.V."/>
            <person name="Grouzdev D.S."/>
            <person name="Ivanov T.M."/>
            <person name="Kuznetsov B."/>
            <person name="Gorlenko V.M."/>
        </authorList>
    </citation>
    <scope>NUCLEOTIDE SEQUENCE [LARGE SCALE GENOMIC DNA]</scope>
    <source>
        <strain evidence="2">isl-2</strain>
    </source>
</reference>
<keyword evidence="2" id="KW-1185">Reference proteome</keyword>
<comment type="caution">
    <text evidence="1">The sequence shown here is derived from an EMBL/GenBank/DDBJ whole genome shotgun (WGS) entry which is preliminary data.</text>
</comment>
<dbReference type="OrthoDB" id="152610at2"/>
<dbReference type="NCBIfam" id="TIGR03843">
    <property type="entry name" value="SCO1664 family protein"/>
    <property type="match status" value="1"/>
</dbReference>
<evidence type="ECO:0008006" key="3">
    <source>
        <dbReference type="Google" id="ProtNLM"/>
    </source>
</evidence>
<gene>
    <name evidence="1" type="ORF">A6A03_12860</name>
</gene>
<dbReference type="Proteomes" id="UP000078287">
    <property type="component" value="Unassembled WGS sequence"/>
</dbReference>
<evidence type="ECO:0000313" key="1">
    <source>
        <dbReference type="EMBL" id="OAN46263.1"/>
    </source>
</evidence>
<dbReference type="RefSeq" id="WP_066786037.1">
    <property type="nucleotide sequence ID" value="NZ_LWQS01000046.1"/>
</dbReference>
<dbReference type="EMBL" id="LWQS01000046">
    <property type="protein sequence ID" value="OAN46263.1"/>
    <property type="molecule type" value="Genomic_DNA"/>
</dbReference>
<name>A0A178MCI2_9CHLR</name>
<dbReference type="InterPro" id="IPR022292">
    <property type="entry name" value="CHP03843"/>
</dbReference>
<sequence>MELDRSHSRELSVARVLTALAQGEMNIEAAMPYSSNYTLLTSIVYEDLHLLAVYKPQRGERPLWDFPRGTLYRREAAAYVVSEALGFHLVPPTVVRDGPYGIGMVQLFIDNDEEVHLFTMLKQGGYEQEIKQLCAFDCLVNNADRKSGHCLQGRDGRLWAIDHGICFHVEPKLRTVLWDFVGEPLPDEVMAAFRVFRQQLDQNDQVAQALSMLLDRAEVKALRRRLNHLLETGRYPPPGPGPHVPWPPV</sequence>